<evidence type="ECO:0000256" key="12">
    <source>
        <dbReference type="ARBA" id="ARBA00048336"/>
    </source>
</evidence>
<name>A0A8C5JTQ6_JACJA</name>
<evidence type="ECO:0000256" key="9">
    <source>
        <dbReference type="ARBA" id="ARBA00022912"/>
    </source>
</evidence>
<evidence type="ECO:0000256" key="2">
    <source>
        <dbReference type="ARBA" id="ARBA00001946"/>
    </source>
</evidence>
<keyword evidence="4 13" id="KW-0479">Metal-binding</keyword>
<feature type="domain" description="EF-hand" evidence="16">
    <location>
        <begin position="563"/>
        <end position="598"/>
    </location>
</feature>
<evidence type="ECO:0000256" key="8">
    <source>
        <dbReference type="ARBA" id="ARBA00022842"/>
    </source>
</evidence>
<evidence type="ECO:0000256" key="1">
    <source>
        <dbReference type="ARBA" id="ARBA00001936"/>
    </source>
</evidence>
<dbReference type="InterPro" id="IPR002048">
    <property type="entry name" value="EF_hand_dom"/>
</dbReference>
<dbReference type="SUPFAM" id="SSF47473">
    <property type="entry name" value="EF-hand"/>
    <property type="match status" value="1"/>
</dbReference>
<evidence type="ECO:0000256" key="6">
    <source>
        <dbReference type="ARBA" id="ARBA00022801"/>
    </source>
</evidence>
<dbReference type="Pfam" id="PF00612">
    <property type="entry name" value="IQ"/>
    <property type="match status" value="1"/>
</dbReference>
<feature type="domain" description="EF-hand" evidence="16">
    <location>
        <begin position="603"/>
        <end position="638"/>
    </location>
</feature>
<dbReference type="InterPro" id="IPR000048">
    <property type="entry name" value="IQ_motif_EF-hand-BS"/>
</dbReference>
<evidence type="ECO:0000313" key="17">
    <source>
        <dbReference type="Ensembl" id="ENSJJAP00000000503.1"/>
    </source>
</evidence>
<evidence type="ECO:0000259" key="16">
    <source>
        <dbReference type="PROSITE" id="PS50222"/>
    </source>
</evidence>
<evidence type="ECO:0000256" key="4">
    <source>
        <dbReference type="ARBA" id="ARBA00022723"/>
    </source>
</evidence>
<feature type="region of interest" description="Disordered" evidence="15">
    <location>
        <begin position="318"/>
        <end position="345"/>
    </location>
</feature>
<dbReference type="SMART" id="SM00156">
    <property type="entry name" value="PP2Ac"/>
    <property type="match status" value="1"/>
</dbReference>
<dbReference type="Ensembl" id="ENSJJAT00000000535.1">
    <property type="protein sequence ID" value="ENSJJAP00000000503.1"/>
    <property type="gene ID" value="ENSJJAG00000000417.1"/>
</dbReference>
<evidence type="ECO:0000256" key="10">
    <source>
        <dbReference type="ARBA" id="ARBA00023211"/>
    </source>
</evidence>
<keyword evidence="9" id="KW-0904">Protein phosphatase</keyword>
<evidence type="ECO:0000256" key="11">
    <source>
        <dbReference type="ARBA" id="ARBA00047761"/>
    </source>
</evidence>
<comment type="cofactor">
    <cofactor evidence="2">
        <name>Mg(2+)</name>
        <dbReference type="ChEBI" id="CHEBI:18420"/>
    </cofactor>
</comment>
<dbReference type="OMA" id="SHDNEIN"/>
<dbReference type="PROSITE" id="PS50096">
    <property type="entry name" value="IQ"/>
    <property type="match status" value="1"/>
</dbReference>
<dbReference type="GO" id="GO:0050906">
    <property type="term" value="P:detection of stimulus involved in sensory perception"/>
    <property type="evidence" value="ECO:0007669"/>
    <property type="project" value="UniProtKB-UniRule"/>
</dbReference>
<dbReference type="InterPro" id="IPR013235">
    <property type="entry name" value="PPP_dom"/>
</dbReference>
<reference evidence="17" key="1">
    <citation type="submission" date="2025-08" db="UniProtKB">
        <authorList>
            <consortium name="Ensembl"/>
        </authorList>
    </citation>
    <scope>IDENTIFICATION</scope>
</reference>
<dbReference type="InterPro" id="IPR029052">
    <property type="entry name" value="Metallo-depent_PP-like"/>
</dbReference>
<dbReference type="PANTHER" id="PTHR45668:SF1">
    <property type="entry name" value="SERINE_THREONINE-PROTEIN PHOSPHATASE WITH EF-HANDS 1"/>
    <property type="match status" value="1"/>
</dbReference>
<evidence type="ECO:0000256" key="15">
    <source>
        <dbReference type="SAM" id="MobiDB-lite"/>
    </source>
</evidence>
<protein>
    <recommendedName>
        <fullName evidence="13">Serine/threonine-protein phosphatase with EF-hands</fullName>
        <ecNumber evidence="13">3.1.3.16</ecNumber>
    </recommendedName>
</protein>
<dbReference type="CDD" id="cd23767">
    <property type="entry name" value="IQCD"/>
    <property type="match status" value="1"/>
</dbReference>
<dbReference type="SMART" id="SM00015">
    <property type="entry name" value="IQ"/>
    <property type="match status" value="1"/>
</dbReference>
<dbReference type="GO" id="GO:0005509">
    <property type="term" value="F:calcium ion binding"/>
    <property type="evidence" value="ECO:0007669"/>
    <property type="project" value="UniProtKB-UniRule"/>
</dbReference>
<evidence type="ECO:0000256" key="5">
    <source>
        <dbReference type="ARBA" id="ARBA00022737"/>
    </source>
</evidence>
<keyword evidence="8" id="KW-0460">Magnesium</keyword>
<evidence type="ECO:0000256" key="14">
    <source>
        <dbReference type="RuleBase" id="RU004273"/>
    </source>
</evidence>
<sequence length="649" mass="74936">MGCSSSSTKINSAKNALKAALVIQNWYRGYRARLKARQHYALTIFQSIEYADEQGQMQLSNFFSFMLENYRKIQNDDPAIVTRLLETNLQDSQNKHAYMGLIEVPDSYDGPRLKFPLTFTDIDLLLKAFQQQQILHAYYVLEVLFEAKKVLKQMPNFTHIQTSPYKEITVCGDLHGKLEDLLLIFYKNGLPSVNNQYVFNGDFVDRGKNSTEILMILLVSFLVYPNELHLNRGNHEDFMMNLRYGFTREILQKYKLHGKKILKSVEEIYTWLPIGTIIDNEILIIHGGISESTDLNLLHQIQRNKMKSVLMPPVSNREFDSSLKNKASSSSATPGTSEDSSSEQLTKHEWEQIVDLLWSDPKGRKGCYPNTSRGGGCYFGPDITAKILNKNQLKMIIRSHECKPDGYDICHDGKVITIFSASNYYDEGSNRGAYIKLCYNTAPRFFQYQVTTTSCLNPLHQRVATMENRAIKILKERMISQKTDLINAFQLRDHSKTGKISLAQWAFSMESVLELKLPWRSLRSHLVKTDSDGNVDYMSSFQDVHIERPMEEATSPLVETLYRYRSDLNIIFNIMDSDHSGLISMEEFRTMWKLFTYHYNVQIDDSQFDEVINKMDVNKDGSIDFNEFFMAFHVVHKYDKNATDITLPN</sequence>
<accession>A0A8C5JTQ6</accession>
<dbReference type="InterPro" id="IPR051134">
    <property type="entry name" value="PPP_phosphatase"/>
</dbReference>
<dbReference type="PROSITE" id="PS00018">
    <property type="entry name" value="EF_HAND_1"/>
    <property type="match status" value="2"/>
</dbReference>
<dbReference type="PIRSF" id="PIRSF000912">
    <property type="entry name" value="PPEF"/>
    <property type="match status" value="1"/>
</dbReference>
<keyword evidence="5" id="KW-0677">Repeat</keyword>
<dbReference type="InterPro" id="IPR011992">
    <property type="entry name" value="EF-hand-dom_pair"/>
</dbReference>
<evidence type="ECO:0000256" key="3">
    <source>
        <dbReference type="ARBA" id="ARBA00008294"/>
    </source>
</evidence>
<comment type="catalytic activity">
    <reaction evidence="11">
        <text>O-phospho-L-seryl-[protein] + H2O = L-seryl-[protein] + phosphate</text>
        <dbReference type="Rhea" id="RHEA:20629"/>
        <dbReference type="Rhea" id="RHEA-COMP:9863"/>
        <dbReference type="Rhea" id="RHEA-COMP:11604"/>
        <dbReference type="ChEBI" id="CHEBI:15377"/>
        <dbReference type="ChEBI" id="CHEBI:29999"/>
        <dbReference type="ChEBI" id="CHEBI:43474"/>
        <dbReference type="ChEBI" id="CHEBI:83421"/>
        <dbReference type="EC" id="3.1.3.16"/>
    </reaction>
</comment>
<dbReference type="PRINTS" id="PR00114">
    <property type="entry name" value="STPHPHTASE"/>
</dbReference>
<comment type="similarity">
    <text evidence="3 13 14">Belongs to the PPP phosphatase family.</text>
</comment>
<dbReference type="SMART" id="SM00054">
    <property type="entry name" value="EFh"/>
    <property type="match status" value="2"/>
</dbReference>
<dbReference type="GO" id="GO:0005506">
    <property type="term" value="F:iron ion binding"/>
    <property type="evidence" value="ECO:0007669"/>
    <property type="project" value="UniProtKB-UniRule"/>
</dbReference>
<dbReference type="SUPFAM" id="SSF56300">
    <property type="entry name" value="Metallo-dependent phosphatases"/>
    <property type="match status" value="1"/>
</dbReference>
<dbReference type="Gene3D" id="1.10.238.10">
    <property type="entry name" value="EF-hand"/>
    <property type="match status" value="1"/>
</dbReference>
<dbReference type="InterPro" id="IPR004843">
    <property type="entry name" value="Calcineurin-like_PHP"/>
</dbReference>
<dbReference type="Pfam" id="PF00149">
    <property type="entry name" value="Metallophos"/>
    <property type="match status" value="1"/>
</dbReference>
<dbReference type="GO" id="GO:0030145">
    <property type="term" value="F:manganese ion binding"/>
    <property type="evidence" value="ECO:0007669"/>
    <property type="project" value="UniProtKB-UniRule"/>
</dbReference>
<evidence type="ECO:0000313" key="18">
    <source>
        <dbReference type="Proteomes" id="UP000694385"/>
    </source>
</evidence>
<dbReference type="PROSITE" id="PS50222">
    <property type="entry name" value="EF_HAND_2"/>
    <property type="match status" value="2"/>
</dbReference>
<organism evidence="17 18">
    <name type="scientific">Jaculus jaculus</name>
    <name type="common">Lesser Egyptian jerboa</name>
    <dbReference type="NCBI Taxonomy" id="51337"/>
    <lineage>
        <taxon>Eukaryota</taxon>
        <taxon>Metazoa</taxon>
        <taxon>Chordata</taxon>
        <taxon>Craniata</taxon>
        <taxon>Vertebrata</taxon>
        <taxon>Euteleostomi</taxon>
        <taxon>Mammalia</taxon>
        <taxon>Eutheria</taxon>
        <taxon>Euarchontoglires</taxon>
        <taxon>Glires</taxon>
        <taxon>Rodentia</taxon>
        <taxon>Myomorpha</taxon>
        <taxon>Dipodoidea</taxon>
        <taxon>Dipodidae</taxon>
        <taxon>Dipodinae</taxon>
        <taxon>Jaculus</taxon>
    </lineage>
</organism>
<reference evidence="17" key="2">
    <citation type="submission" date="2025-09" db="UniProtKB">
        <authorList>
            <consortium name="Ensembl"/>
        </authorList>
    </citation>
    <scope>IDENTIFICATION</scope>
</reference>
<gene>
    <name evidence="17" type="primary">Ppef1</name>
</gene>
<keyword evidence="6 13" id="KW-0378">Hydrolase</keyword>
<dbReference type="FunFam" id="1.10.238.10:FF:000164">
    <property type="entry name" value="Serine/threonine-protein phosphatase with EF-hands"/>
    <property type="match status" value="1"/>
</dbReference>
<proteinExistence type="inferred from homology"/>
<dbReference type="InterPro" id="IPR018247">
    <property type="entry name" value="EF_Hand_1_Ca_BS"/>
</dbReference>
<dbReference type="CDD" id="cd00051">
    <property type="entry name" value="EFh"/>
    <property type="match status" value="1"/>
</dbReference>
<dbReference type="Proteomes" id="UP000694385">
    <property type="component" value="Unassembled WGS sequence"/>
</dbReference>
<dbReference type="Pfam" id="PF13499">
    <property type="entry name" value="EF-hand_7"/>
    <property type="match status" value="1"/>
</dbReference>
<dbReference type="InterPro" id="IPR006186">
    <property type="entry name" value="Ser/Thr-sp_prot-phosphatase"/>
</dbReference>
<keyword evidence="7" id="KW-0106">Calcium</keyword>
<dbReference type="PANTHER" id="PTHR45668">
    <property type="entry name" value="SERINE/THREONINE-PROTEIN PHOSPHATASE 5-RELATED"/>
    <property type="match status" value="1"/>
</dbReference>
<dbReference type="GeneTree" id="ENSGT00940000159830"/>
<dbReference type="Pfam" id="PF08321">
    <property type="entry name" value="PPP5"/>
    <property type="match status" value="1"/>
</dbReference>
<dbReference type="EC" id="3.1.3.16" evidence="13"/>
<comment type="cofactor">
    <cofactor evidence="1">
        <name>Mn(2+)</name>
        <dbReference type="ChEBI" id="CHEBI:29035"/>
    </cofactor>
</comment>
<evidence type="ECO:0000256" key="13">
    <source>
        <dbReference type="PIRNR" id="PIRNR000912"/>
    </source>
</evidence>
<dbReference type="PROSITE" id="PS00125">
    <property type="entry name" value="SER_THR_PHOSPHATASE"/>
    <property type="match status" value="1"/>
</dbReference>
<dbReference type="Gene3D" id="3.60.21.10">
    <property type="match status" value="1"/>
</dbReference>
<evidence type="ECO:0000256" key="7">
    <source>
        <dbReference type="ARBA" id="ARBA00022837"/>
    </source>
</evidence>
<keyword evidence="10 13" id="KW-0464">Manganese</keyword>
<comment type="catalytic activity">
    <reaction evidence="12 13 14">
        <text>O-phospho-L-threonyl-[protein] + H2O = L-threonyl-[protein] + phosphate</text>
        <dbReference type="Rhea" id="RHEA:47004"/>
        <dbReference type="Rhea" id="RHEA-COMP:11060"/>
        <dbReference type="Rhea" id="RHEA-COMP:11605"/>
        <dbReference type="ChEBI" id="CHEBI:15377"/>
        <dbReference type="ChEBI" id="CHEBI:30013"/>
        <dbReference type="ChEBI" id="CHEBI:43474"/>
        <dbReference type="ChEBI" id="CHEBI:61977"/>
        <dbReference type="EC" id="3.1.3.16"/>
    </reaction>
</comment>
<dbReference type="GO" id="GO:0004722">
    <property type="term" value="F:protein serine/threonine phosphatase activity"/>
    <property type="evidence" value="ECO:0007669"/>
    <property type="project" value="UniProtKB-EC"/>
</dbReference>
<feature type="compositionally biased region" description="Polar residues" evidence="15">
    <location>
        <begin position="333"/>
        <end position="344"/>
    </location>
</feature>
<dbReference type="InterPro" id="IPR012008">
    <property type="entry name" value="Ser/Thr-Pase_EF-hand_contain"/>
</dbReference>
<dbReference type="AlphaFoldDB" id="A0A8C5JTQ6"/>
<dbReference type="CDD" id="cd07420">
    <property type="entry name" value="MPP_RdgC"/>
    <property type="match status" value="1"/>
</dbReference>
<keyword evidence="18" id="KW-1185">Reference proteome</keyword>